<dbReference type="Proteomes" id="UP000028013">
    <property type="component" value="Unassembled WGS sequence"/>
</dbReference>
<dbReference type="AlphaFoldDB" id="A0A078RUU5"/>
<evidence type="ECO:0000256" key="1">
    <source>
        <dbReference type="SAM" id="Phobius"/>
    </source>
</evidence>
<dbReference type="GeneID" id="99750678"/>
<gene>
    <name evidence="2" type="ORF">M094_2736</name>
</gene>
<dbReference type="EMBL" id="JNHN01000181">
    <property type="protein sequence ID" value="KDS48265.1"/>
    <property type="molecule type" value="Genomic_DNA"/>
</dbReference>
<feature type="transmembrane region" description="Helical" evidence="1">
    <location>
        <begin position="57"/>
        <end position="75"/>
    </location>
</feature>
<sequence length="179" mass="19774">MATQTIDATLFASSHPDIVKRTSVSGLIFSVAMLLVGVFIFASIFEMSDKSSTLSMALMVLGTAFVLLGVFRLFWKSKEVVYLPTGSVTKERSVFFDLKYLGKLTDMIENEQLNGETEIKSSGSGNVRMDVMISQDNKFAAVQLYQFVPYTYTPVTSVRYYTGSDAVAVSTFLEKCKTA</sequence>
<evidence type="ECO:0000313" key="2">
    <source>
        <dbReference type="EMBL" id="KDS48265.1"/>
    </source>
</evidence>
<keyword evidence="1" id="KW-0472">Membrane</keyword>
<organism evidence="2 3">
    <name type="scientific">Bacteroides uniformis str. 3978 T3 ii</name>
    <dbReference type="NCBI Taxonomy" id="1339349"/>
    <lineage>
        <taxon>Bacteria</taxon>
        <taxon>Pseudomonadati</taxon>
        <taxon>Bacteroidota</taxon>
        <taxon>Bacteroidia</taxon>
        <taxon>Bacteroidales</taxon>
        <taxon>Bacteroidaceae</taxon>
        <taxon>Bacteroides</taxon>
    </lineage>
</organism>
<feature type="transmembrane region" description="Helical" evidence="1">
    <location>
        <begin position="24"/>
        <end position="45"/>
    </location>
</feature>
<protein>
    <submittedName>
        <fullName evidence="2">Putative transmembrane protein</fullName>
    </submittedName>
</protein>
<comment type="caution">
    <text evidence="2">The sequence shown here is derived from an EMBL/GenBank/DDBJ whole genome shotgun (WGS) entry which is preliminary data.</text>
</comment>
<dbReference type="PATRIC" id="fig|1339349.3.peg.3820"/>
<name>A0A078RUU5_BACUN</name>
<dbReference type="RefSeq" id="WP_005833536.1">
    <property type="nucleotide sequence ID" value="NZ_JNHN01000181.1"/>
</dbReference>
<evidence type="ECO:0000313" key="3">
    <source>
        <dbReference type="Proteomes" id="UP000028013"/>
    </source>
</evidence>
<keyword evidence="1" id="KW-1133">Transmembrane helix</keyword>
<proteinExistence type="predicted"/>
<accession>A0A078RUU5</accession>
<reference evidence="2 3" key="1">
    <citation type="submission" date="2014-04" db="EMBL/GenBank/DDBJ databases">
        <authorList>
            <person name="Sears C."/>
            <person name="Carroll K."/>
            <person name="Sack B.R."/>
            <person name="Qadri F."/>
            <person name="Myers L.L."/>
            <person name="Chung G.-T."/>
            <person name="Escheverria P."/>
            <person name="Fraser C.M."/>
            <person name="Sadzewicz L."/>
            <person name="Shefchek K.A."/>
            <person name="Tallon L."/>
            <person name="Das S.P."/>
            <person name="Daugherty S."/>
            <person name="Mongodin E.F."/>
        </authorList>
    </citation>
    <scope>NUCLEOTIDE SEQUENCE [LARGE SCALE GENOMIC DNA]</scope>
    <source>
        <strain evidence="2 3">3978 T3 ii</strain>
    </source>
</reference>
<keyword evidence="1 2" id="KW-0812">Transmembrane</keyword>